<name>A0A0C9YFW3_9AGAM</name>
<dbReference type="PANTHER" id="PTHR15410:SF2">
    <property type="entry name" value="HIRA-INTERACTING PROTEIN 3"/>
    <property type="match status" value="1"/>
</dbReference>
<sequence length="419" mass="46622">MAPTVPGTVELEEATVAMLRKACKDGVVNDLTVRMVRQELEQQFSLAPGTLDANEHKSTIKATVLTNLDEIRASMAARQSQELAAKKKPDHTVSPSKKRGSDRKEQKGASKRMRKARVVESSAEESETEARNERKSRDAPSGFPKKSRLPAKLEINGSKPVVENNSKLKSKAIIDTSEDEPAEKPTSSRTPKEKKLVQTTPTKPTNKPPSNVTSHVELKRSGNPAPSSSKIDTVSKPQSSPPKARAVVDNDDEGSELSSVVDEPPKKQRKKQGESDSRTSKRGKKSKEPLPKDEATVSKLKAIIVACGLRKVWKKEFQGLERPKQQIKRLHEMLAELGMTPRYTMEKAREIRKKREFERELQDVKEFEEALRERDRKKQASASGSDSDEPTNSDGVPVKKKKTARASIMAFLEDQSDEE</sequence>
<feature type="compositionally biased region" description="Low complexity" evidence="1">
    <location>
        <begin position="199"/>
        <end position="209"/>
    </location>
</feature>
<dbReference type="InterPro" id="IPR037647">
    <property type="entry name" value="HIRIP3"/>
</dbReference>
<dbReference type="PANTHER" id="PTHR15410">
    <property type="entry name" value="HIRA-INTERACTING PROTEIN 3"/>
    <property type="match status" value="1"/>
</dbReference>
<dbReference type="GO" id="GO:0005634">
    <property type="term" value="C:nucleus"/>
    <property type="evidence" value="ECO:0007669"/>
    <property type="project" value="TreeGrafter"/>
</dbReference>
<reference evidence="2 3" key="1">
    <citation type="submission" date="2014-04" db="EMBL/GenBank/DDBJ databases">
        <authorList>
            <consortium name="DOE Joint Genome Institute"/>
            <person name="Kuo A."/>
            <person name="Kohler A."/>
            <person name="Costa M.D."/>
            <person name="Nagy L.G."/>
            <person name="Floudas D."/>
            <person name="Copeland A."/>
            <person name="Barry K.W."/>
            <person name="Cichocki N."/>
            <person name="Veneault-Fourrey C."/>
            <person name="LaButti K."/>
            <person name="Lindquist E.A."/>
            <person name="Lipzen A."/>
            <person name="Lundell T."/>
            <person name="Morin E."/>
            <person name="Murat C."/>
            <person name="Sun H."/>
            <person name="Tunlid A."/>
            <person name="Henrissat B."/>
            <person name="Grigoriev I.V."/>
            <person name="Hibbett D.S."/>
            <person name="Martin F."/>
            <person name="Nordberg H.P."/>
            <person name="Cantor M.N."/>
            <person name="Hua S.X."/>
        </authorList>
    </citation>
    <scope>NUCLEOTIDE SEQUENCE [LARGE SCALE GENOMIC DNA]</scope>
    <source>
        <strain evidence="2 3">441</strain>
    </source>
</reference>
<accession>A0A0C9YFW3</accession>
<proteinExistence type="predicted"/>
<dbReference type="AlphaFoldDB" id="A0A0C9YFW3"/>
<feature type="compositionally biased region" description="Basic and acidic residues" evidence="1">
    <location>
        <begin position="263"/>
        <end position="279"/>
    </location>
</feature>
<organism evidence="2 3">
    <name type="scientific">Pisolithus microcarpus 441</name>
    <dbReference type="NCBI Taxonomy" id="765257"/>
    <lineage>
        <taxon>Eukaryota</taxon>
        <taxon>Fungi</taxon>
        <taxon>Dikarya</taxon>
        <taxon>Basidiomycota</taxon>
        <taxon>Agaricomycotina</taxon>
        <taxon>Agaricomycetes</taxon>
        <taxon>Agaricomycetidae</taxon>
        <taxon>Boletales</taxon>
        <taxon>Sclerodermatineae</taxon>
        <taxon>Pisolithaceae</taxon>
        <taxon>Pisolithus</taxon>
    </lineage>
</organism>
<dbReference type="EMBL" id="KN833722">
    <property type="protein sequence ID" value="KIK23790.1"/>
    <property type="molecule type" value="Genomic_DNA"/>
</dbReference>
<evidence type="ECO:0000256" key="1">
    <source>
        <dbReference type="SAM" id="MobiDB-lite"/>
    </source>
</evidence>
<dbReference type="OrthoDB" id="552755at2759"/>
<feature type="compositionally biased region" description="Basic and acidic residues" evidence="1">
    <location>
        <begin position="286"/>
        <end position="296"/>
    </location>
</feature>
<gene>
    <name evidence="2" type="ORF">PISMIDRAFT_678761</name>
</gene>
<evidence type="ECO:0000313" key="2">
    <source>
        <dbReference type="EMBL" id="KIK23790.1"/>
    </source>
</evidence>
<feature type="compositionally biased region" description="Basic and acidic residues" evidence="1">
    <location>
        <begin position="128"/>
        <end position="138"/>
    </location>
</feature>
<feature type="region of interest" description="Disordered" evidence="1">
    <location>
        <begin position="368"/>
        <end position="403"/>
    </location>
</feature>
<protein>
    <submittedName>
        <fullName evidence="2">Unplaced genomic scaffold scaffold_38, whole genome shotgun sequence</fullName>
    </submittedName>
</protein>
<keyword evidence="3" id="KW-1185">Reference proteome</keyword>
<dbReference type="HOGENOM" id="CLU_050251_0_0_1"/>
<feature type="region of interest" description="Disordered" evidence="1">
    <location>
        <begin position="77"/>
        <end position="297"/>
    </location>
</feature>
<feature type="compositionally biased region" description="Polar residues" evidence="1">
    <location>
        <begin position="224"/>
        <end position="238"/>
    </location>
</feature>
<evidence type="ECO:0000313" key="3">
    <source>
        <dbReference type="Proteomes" id="UP000054018"/>
    </source>
</evidence>
<dbReference type="Proteomes" id="UP000054018">
    <property type="component" value="Unassembled WGS sequence"/>
</dbReference>
<feature type="compositionally biased region" description="Basic and acidic residues" evidence="1">
    <location>
        <begin position="368"/>
        <end position="378"/>
    </location>
</feature>
<dbReference type="STRING" id="765257.A0A0C9YFW3"/>
<reference evidence="3" key="2">
    <citation type="submission" date="2015-01" db="EMBL/GenBank/DDBJ databases">
        <title>Evolutionary Origins and Diversification of the Mycorrhizal Mutualists.</title>
        <authorList>
            <consortium name="DOE Joint Genome Institute"/>
            <consortium name="Mycorrhizal Genomics Consortium"/>
            <person name="Kohler A."/>
            <person name="Kuo A."/>
            <person name="Nagy L.G."/>
            <person name="Floudas D."/>
            <person name="Copeland A."/>
            <person name="Barry K.W."/>
            <person name="Cichocki N."/>
            <person name="Veneault-Fourrey C."/>
            <person name="LaButti K."/>
            <person name="Lindquist E.A."/>
            <person name="Lipzen A."/>
            <person name="Lundell T."/>
            <person name="Morin E."/>
            <person name="Murat C."/>
            <person name="Riley R."/>
            <person name="Ohm R."/>
            <person name="Sun H."/>
            <person name="Tunlid A."/>
            <person name="Henrissat B."/>
            <person name="Grigoriev I.V."/>
            <person name="Hibbett D.S."/>
            <person name="Martin F."/>
        </authorList>
    </citation>
    <scope>NUCLEOTIDE SEQUENCE [LARGE SCALE GENOMIC DNA]</scope>
    <source>
        <strain evidence="3">441</strain>
    </source>
</reference>